<sequence length="378" mass="42121">MTTISNKAKRRPENLEKLVVLSAPPQVDAEFYQPDWSYQQLTKRRSPETVHRQSPPRLLQSRYIPPMHHDKLMFGHGIEREVSRKPPLFAKHTYPAPEDMSYLSYPRLQPWPPVSNSAEHSICLKTFTREVTNNVPMPVTDSAETENSPYAFSRYSDVTAATSIDSPLLENEQFSSDISTAFGSISLGQPDKQQKLVGMKSSPDEEKSPIPPKAKNSEGPSSGPAITASAPAKHTPIPGKKSQPDLASMKHALYQEQGQEKHGKISALEKDQFRLEAKKRSLAFGPESSPPTGRLHGLQEAEQKNRSISEWTESVQTCHSQQNQTEASISPSIISTAEESDYEPETDPWNEARTIRGFKYSHLAEPVIAKFISSACSN</sequence>
<dbReference type="EMBL" id="CAJVRL010000046">
    <property type="protein sequence ID" value="CAG8952576.1"/>
    <property type="molecule type" value="Genomic_DNA"/>
</dbReference>
<proteinExistence type="predicted"/>
<evidence type="ECO:0000313" key="3">
    <source>
        <dbReference type="Proteomes" id="UP000696280"/>
    </source>
</evidence>
<feature type="compositionally biased region" description="Basic and acidic residues" evidence="1">
    <location>
        <begin position="258"/>
        <end position="279"/>
    </location>
</feature>
<dbReference type="OrthoDB" id="194358at2759"/>
<accession>A0A9N9KT08</accession>
<feature type="compositionally biased region" description="Basic and acidic residues" evidence="1">
    <location>
        <begin position="297"/>
        <end position="307"/>
    </location>
</feature>
<feature type="region of interest" description="Disordered" evidence="1">
    <location>
        <begin position="184"/>
        <end position="348"/>
    </location>
</feature>
<evidence type="ECO:0000256" key="1">
    <source>
        <dbReference type="SAM" id="MobiDB-lite"/>
    </source>
</evidence>
<organism evidence="2 3">
    <name type="scientific">Hymenoscyphus fraxineus</name>
    <dbReference type="NCBI Taxonomy" id="746836"/>
    <lineage>
        <taxon>Eukaryota</taxon>
        <taxon>Fungi</taxon>
        <taxon>Dikarya</taxon>
        <taxon>Ascomycota</taxon>
        <taxon>Pezizomycotina</taxon>
        <taxon>Leotiomycetes</taxon>
        <taxon>Helotiales</taxon>
        <taxon>Helotiaceae</taxon>
        <taxon>Hymenoscyphus</taxon>
    </lineage>
</organism>
<reference evidence="2" key="1">
    <citation type="submission" date="2021-07" db="EMBL/GenBank/DDBJ databases">
        <authorList>
            <person name="Durling M."/>
        </authorList>
    </citation>
    <scope>NUCLEOTIDE SEQUENCE</scope>
</reference>
<protein>
    <submittedName>
        <fullName evidence="2">Uncharacterized protein</fullName>
    </submittedName>
</protein>
<comment type="caution">
    <text evidence="2">The sequence shown here is derived from an EMBL/GenBank/DDBJ whole genome shotgun (WGS) entry which is preliminary data.</text>
</comment>
<name>A0A9N9KT08_9HELO</name>
<gene>
    <name evidence="2" type="ORF">HYFRA_00009682</name>
</gene>
<dbReference type="AlphaFoldDB" id="A0A9N9KT08"/>
<keyword evidence="3" id="KW-1185">Reference proteome</keyword>
<feature type="compositionally biased region" description="Polar residues" evidence="1">
    <location>
        <begin position="308"/>
        <end position="337"/>
    </location>
</feature>
<dbReference type="Proteomes" id="UP000696280">
    <property type="component" value="Unassembled WGS sequence"/>
</dbReference>
<feature type="compositionally biased region" description="Acidic residues" evidence="1">
    <location>
        <begin position="338"/>
        <end position="348"/>
    </location>
</feature>
<evidence type="ECO:0000313" key="2">
    <source>
        <dbReference type="EMBL" id="CAG8952576.1"/>
    </source>
</evidence>